<evidence type="ECO:0000313" key="6">
    <source>
        <dbReference type="Proteomes" id="UP000639772"/>
    </source>
</evidence>
<dbReference type="GO" id="GO:0008483">
    <property type="term" value="F:transaminase activity"/>
    <property type="evidence" value="ECO:0007669"/>
    <property type="project" value="TreeGrafter"/>
</dbReference>
<protein>
    <recommendedName>
        <fullName evidence="4">Alliinase C-terminal domain-containing protein</fullName>
    </recommendedName>
</protein>
<evidence type="ECO:0000259" key="4">
    <source>
        <dbReference type="Pfam" id="PF04864"/>
    </source>
</evidence>
<dbReference type="GO" id="GO:0016846">
    <property type="term" value="F:carbon-sulfur lyase activity"/>
    <property type="evidence" value="ECO:0007669"/>
    <property type="project" value="InterPro"/>
</dbReference>
<dbReference type="InterPro" id="IPR015424">
    <property type="entry name" value="PyrdxlP-dep_Trfase"/>
</dbReference>
<comment type="cofactor">
    <cofactor evidence="1">
        <name>pyridoxal 5'-phosphate</name>
        <dbReference type="ChEBI" id="CHEBI:597326"/>
    </cofactor>
</comment>
<dbReference type="InterPro" id="IPR006948">
    <property type="entry name" value="Alliinase_C"/>
</dbReference>
<dbReference type="InterPro" id="IPR015422">
    <property type="entry name" value="PyrdxlP-dep_Trfase_small"/>
</dbReference>
<organism evidence="5 6">
    <name type="scientific">Vanilla planifolia</name>
    <name type="common">Vanilla</name>
    <dbReference type="NCBI Taxonomy" id="51239"/>
    <lineage>
        <taxon>Eukaryota</taxon>
        <taxon>Viridiplantae</taxon>
        <taxon>Streptophyta</taxon>
        <taxon>Embryophyta</taxon>
        <taxon>Tracheophyta</taxon>
        <taxon>Spermatophyta</taxon>
        <taxon>Magnoliopsida</taxon>
        <taxon>Liliopsida</taxon>
        <taxon>Asparagales</taxon>
        <taxon>Orchidaceae</taxon>
        <taxon>Vanilloideae</taxon>
        <taxon>Vanilleae</taxon>
        <taxon>Vanilla</taxon>
    </lineage>
</organism>
<evidence type="ECO:0000256" key="2">
    <source>
        <dbReference type="ARBA" id="ARBA00006312"/>
    </source>
</evidence>
<dbReference type="AlphaFoldDB" id="A0A835RX70"/>
<keyword evidence="3" id="KW-0663">Pyridoxal phosphate</keyword>
<dbReference type="GO" id="GO:0006520">
    <property type="term" value="P:amino acid metabolic process"/>
    <property type="evidence" value="ECO:0007669"/>
    <property type="project" value="TreeGrafter"/>
</dbReference>
<dbReference type="SUPFAM" id="SSF53383">
    <property type="entry name" value="PLP-dependent transferases"/>
    <property type="match status" value="1"/>
</dbReference>
<gene>
    <name evidence="5" type="ORF">HPP92_000282</name>
</gene>
<comment type="similarity">
    <text evidence="2">Belongs to the alliinase family.</text>
</comment>
<accession>A0A835RX70</accession>
<dbReference type="Proteomes" id="UP000639772">
    <property type="component" value="Chromosome 1"/>
</dbReference>
<proteinExistence type="inferred from homology"/>
<comment type="caution">
    <text evidence="5">The sequence shown here is derived from an EMBL/GenBank/DDBJ whole genome shotgun (WGS) entry which is preliminary data.</text>
</comment>
<dbReference type="InterPro" id="IPR050478">
    <property type="entry name" value="Ethylene_sulfur-biosynth"/>
</dbReference>
<dbReference type="PANTHER" id="PTHR43795:SF22">
    <property type="entry name" value="TRYPTOPHAN AMINOTRANSFERASE-RELATED PROTEIN 2"/>
    <property type="match status" value="1"/>
</dbReference>
<evidence type="ECO:0000256" key="1">
    <source>
        <dbReference type="ARBA" id="ARBA00001933"/>
    </source>
</evidence>
<sequence length="178" mass="20225">MLFTVSKCTGHAGMRLGWALVRHRDVAKRMVKFMEVSTIGVSRDSQLRAGKILKAVSDGYKLNSTEVSTAKLFHFSRNKMVDRWGRLRDAVASTGAFSLPQFQPEYCNFMKEVTFPSPAFAWLKCEMGIKDCESLMRKKYKILTRSGRHFGAGSEHVRISMLDRDETFDAFVDRLASV</sequence>
<evidence type="ECO:0000313" key="5">
    <source>
        <dbReference type="EMBL" id="KAG0500210.1"/>
    </source>
</evidence>
<dbReference type="Gene3D" id="3.40.640.10">
    <property type="entry name" value="Type I PLP-dependent aspartate aminotransferase-like (Major domain)"/>
    <property type="match status" value="1"/>
</dbReference>
<dbReference type="OrthoDB" id="2020362at2759"/>
<name>A0A835RX70_VANPL</name>
<dbReference type="InterPro" id="IPR015421">
    <property type="entry name" value="PyrdxlP-dep_Trfase_major"/>
</dbReference>
<feature type="domain" description="Alliinase C-terminal" evidence="4">
    <location>
        <begin position="1"/>
        <end position="177"/>
    </location>
</feature>
<dbReference type="PANTHER" id="PTHR43795">
    <property type="entry name" value="BIFUNCTIONAL ASPARTATE AMINOTRANSFERASE AND GLUTAMATE/ASPARTATE-PREPHENATE AMINOTRANSFERASE-RELATED"/>
    <property type="match status" value="1"/>
</dbReference>
<reference evidence="5 6" key="1">
    <citation type="journal article" date="2020" name="Nat. Food">
        <title>A phased Vanilla planifolia genome enables genetic improvement of flavour and production.</title>
        <authorList>
            <person name="Hasing T."/>
            <person name="Tang H."/>
            <person name="Brym M."/>
            <person name="Khazi F."/>
            <person name="Huang T."/>
            <person name="Chambers A.H."/>
        </authorList>
    </citation>
    <scope>NUCLEOTIDE SEQUENCE [LARGE SCALE GENOMIC DNA]</scope>
    <source>
        <tissue evidence="5">Leaf</tissue>
    </source>
</reference>
<dbReference type="Pfam" id="PF04864">
    <property type="entry name" value="Alliinase_C"/>
    <property type="match status" value="1"/>
</dbReference>
<dbReference type="Gene3D" id="3.90.1150.10">
    <property type="entry name" value="Aspartate Aminotransferase, domain 1"/>
    <property type="match status" value="1"/>
</dbReference>
<dbReference type="EMBL" id="JADCNM010000001">
    <property type="protein sequence ID" value="KAG0500210.1"/>
    <property type="molecule type" value="Genomic_DNA"/>
</dbReference>
<evidence type="ECO:0000256" key="3">
    <source>
        <dbReference type="ARBA" id="ARBA00022898"/>
    </source>
</evidence>